<gene>
    <name evidence="1" type="ORF">VIN01S_22510</name>
</gene>
<accession>A0A4Y3HWK3</accession>
<evidence type="ECO:0000313" key="2">
    <source>
        <dbReference type="Proteomes" id="UP000318717"/>
    </source>
</evidence>
<dbReference type="AlphaFoldDB" id="A0A4Y3HWK3"/>
<dbReference type="EMBL" id="BJLF01000010">
    <property type="protein sequence ID" value="GEA51447.1"/>
    <property type="molecule type" value="Genomic_DNA"/>
</dbReference>
<keyword evidence="2" id="KW-1185">Reference proteome</keyword>
<dbReference type="RefSeq" id="WP_141345811.1">
    <property type="nucleotide sequence ID" value="NZ_BJLF01000010.1"/>
</dbReference>
<comment type="caution">
    <text evidence="1">The sequence shown here is derived from an EMBL/GenBank/DDBJ whole genome shotgun (WGS) entry which is preliminary data.</text>
</comment>
<dbReference type="Proteomes" id="UP000318717">
    <property type="component" value="Unassembled WGS sequence"/>
</dbReference>
<proteinExistence type="predicted"/>
<protein>
    <submittedName>
        <fullName evidence="1">Uncharacterized protein</fullName>
    </submittedName>
</protein>
<reference evidence="1 2" key="1">
    <citation type="submission" date="2019-06" db="EMBL/GenBank/DDBJ databases">
        <title>Whole genome shotgun sequence of Vibrio inusitatus NBRC 102082.</title>
        <authorList>
            <person name="Hosoyama A."/>
            <person name="Uohara A."/>
            <person name="Ohji S."/>
            <person name="Ichikawa N."/>
        </authorList>
    </citation>
    <scope>NUCLEOTIDE SEQUENCE [LARGE SCALE GENOMIC DNA]</scope>
    <source>
        <strain evidence="1 2">NBRC 102082</strain>
    </source>
</reference>
<name>A0A4Y3HWK3_9VIBR</name>
<organism evidence="1 2">
    <name type="scientific">Vibrio inusitatus NBRC 102082</name>
    <dbReference type="NCBI Taxonomy" id="1219070"/>
    <lineage>
        <taxon>Bacteria</taxon>
        <taxon>Pseudomonadati</taxon>
        <taxon>Pseudomonadota</taxon>
        <taxon>Gammaproteobacteria</taxon>
        <taxon>Vibrionales</taxon>
        <taxon>Vibrionaceae</taxon>
        <taxon>Vibrio</taxon>
    </lineage>
</organism>
<evidence type="ECO:0000313" key="1">
    <source>
        <dbReference type="EMBL" id="GEA51447.1"/>
    </source>
</evidence>
<sequence length="345" mass="38771">MKNSSIYAVVLTDKAGINFVRFGTTLNFEIRKSQHLSGLKTGYFVHKGERKDYRFFHDTKMLARTSKLTKKSLMAKTAIRNQLIHKARKGKLKIDVRELFVGSEEVVALVEKVLIHAFLYTSRILNHYNDRGGEVAGVKYSYASSSKVAHEVKTMVKQILPVFDASEGVQSRAYELINAWGKSELTVDIVEKQKRLAESNARKARTANLFGALRTAVASGKGDGSLAKLQAENFERSRRTPSQLVSHTVTSGNDGIAYPKVIEISENIQAIELRIKYQQELATMNHEDYLDLGGDPKVISLQMTSEDDDLLKDMLSRKKERDICLGKINQLETDLTKLKKDSTQA</sequence>